<dbReference type="PANTHER" id="PTHR46036:SF16">
    <property type="entry name" value="LYASE, PUTATIVE-RELATED"/>
    <property type="match status" value="1"/>
</dbReference>
<dbReference type="InterPro" id="IPR037523">
    <property type="entry name" value="VOC_core"/>
</dbReference>
<evidence type="ECO:0000313" key="2">
    <source>
        <dbReference type="EMBL" id="KEH15930.1"/>
    </source>
</evidence>
<dbReference type="GO" id="GO:0016829">
    <property type="term" value="F:lyase activity"/>
    <property type="evidence" value="ECO:0007669"/>
    <property type="project" value="UniProtKB-KW"/>
</dbReference>
<dbReference type="PANTHER" id="PTHR46036">
    <property type="entry name" value="LACTOYLGLUTATHIONE LYASE"/>
    <property type="match status" value="1"/>
</dbReference>
<proteinExistence type="predicted"/>
<dbReference type="Proteomes" id="UP000002051">
    <property type="component" value="Unassembled WGS sequence"/>
</dbReference>
<feature type="non-terminal residue" evidence="2">
    <location>
        <position position="1"/>
    </location>
</feature>
<keyword evidence="2" id="KW-0456">Lyase</keyword>
<reference evidence="3" key="3">
    <citation type="submission" date="2015-06" db="UniProtKB">
        <authorList>
            <consortium name="EnsemblPlants"/>
        </authorList>
    </citation>
    <scope>IDENTIFICATION</scope>
    <source>
        <strain evidence="3">cv. Jemalong A17</strain>
    </source>
</reference>
<sequence length="85" mass="9628">VAKTVNIVKEKWGKVMRELEPVKDGSTVTAFIEDPSGDRFELLGRRLTREPLCKVMLQADNLDCVIAFYEKAVGMKLLHKIVNPK</sequence>
<protein>
    <submittedName>
        <fullName evidence="2">Lactoylglutathione lyase, putative</fullName>
    </submittedName>
</protein>
<reference evidence="2 4" key="2">
    <citation type="journal article" date="2014" name="BMC Genomics">
        <title>An improved genome release (version Mt4.0) for the model legume Medicago truncatula.</title>
        <authorList>
            <person name="Tang H."/>
            <person name="Krishnakumar V."/>
            <person name="Bidwell S."/>
            <person name="Rosen B."/>
            <person name="Chan A."/>
            <person name="Zhou S."/>
            <person name="Gentzbittel L."/>
            <person name="Childs K.L."/>
            <person name="Yandell M."/>
            <person name="Gundlach H."/>
            <person name="Mayer K.F."/>
            <person name="Schwartz D.C."/>
            <person name="Town C.D."/>
        </authorList>
    </citation>
    <scope>GENOME REANNOTATION</scope>
    <source>
        <strain evidence="2">A17</strain>
        <strain evidence="3 4">cv. Jemalong A17</strain>
    </source>
</reference>
<evidence type="ECO:0000259" key="1">
    <source>
        <dbReference type="PROSITE" id="PS51819"/>
    </source>
</evidence>
<dbReference type="PROSITE" id="PS51819">
    <property type="entry name" value="VOC"/>
    <property type="match status" value="1"/>
</dbReference>
<dbReference type="SUPFAM" id="SSF54593">
    <property type="entry name" value="Glyoxalase/Bleomycin resistance protein/Dihydroxybiphenyl dioxygenase"/>
    <property type="match status" value="1"/>
</dbReference>
<dbReference type="InterPro" id="IPR029068">
    <property type="entry name" value="Glyas_Bleomycin-R_OHBP_Dase"/>
</dbReference>
<evidence type="ECO:0000313" key="3">
    <source>
        <dbReference type="EnsemblPlants" id="KEH15930"/>
    </source>
</evidence>
<feature type="domain" description="VOC" evidence="1">
    <location>
        <begin position="1"/>
        <end position="45"/>
    </location>
</feature>
<name>A0A072TQV8_MEDTR</name>
<dbReference type="HOGENOM" id="CLU_192634_0_0_1"/>
<dbReference type="EMBL" id="KL403155">
    <property type="protein sequence ID" value="KEH15930.1"/>
    <property type="molecule type" value="Genomic_DNA"/>
</dbReference>
<dbReference type="Gene3D" id="3.10.180.10">
    <property type="entry name" value="2,3-Dihydroxybiphenyl 1,2-Dioxygenase, domain 1"/>
    <property type="match status" value="1"/>
</dbReference>
<dbReference type="EnsemblPlants" id="KEH15930">
    <property type="protein sequence ID" value="KEH15930"/>
    <property type="gene ID" value="MTR_0430s0010"/>
</dbReference>
<dbReference type="STRING" id="3880.A0A072TQV8"/>
<organism evidence="2 4">
    <name type="scientific">Medicago truncatula</name>
    <name type="common">Barrel medic</name>
    <name type="synonym">Medicago tribuloides</name>
    <dbReference type="NCBI Taxonomy" id="3880"/>
    <lineage>
        <taxon>Eukaryota</taxon>
        <taxon>Viridiplantae</taxon>
        <taxon>Streptophyta</taxon>
        <taxon>Embryophyta</taxon>
        <taxon>Tracheophyta</taxon>
        <taxon>Spermatophyta</taxon>
        <taxon>Magnoliopsida</taxon>
        <taxon>eudicotyledons</taxon>
        <taxon>Gunneridae</taxon>
        <taxon>Pentapetalae</taxon>
        <taxon>rosids</taxon>
        <taxon>fabids</taxon>
        <taxon>Fabales</taxon>
        <taxon>Fabaceae</taxon>
        <taxon>Papilionoideae</taxon>
        <taxon>50 kb inversion clade</taxon>
        <taxon>NPAAA clade</taxon>
        <taxon>Hologalegina</taxon>
        <taxon>IRL clade</taxon>
        <taxon>Trifolieae</taxon>
        <taxon>Medicago</taxon>
    </lineage>
</organism>
<dbReference type="SMR" id="A0A072TQV8"/>
<reference evidence="2 4" key="1">
    <citation type="journal article" date="2011" name="Nature">
        <title>The Medicago genome provides insight into the evolution of rhizobial symbioses.</title>
        <authorList>
            <person name="Young N.D."/>
            <person name="Debelle F."/>
            <person name="Oldroyd G.E."/>
            <person name="Geurts R."/>
            <person name="Cannon S.B."/>
            <person name="Udvardi M.K."/>
            <person name="Benedito V.A."/>
            <person name="Mayer K.F."/>
            <person name="Gouzy J."/>
            <person name="Schoof H."/>
            <person name="Van de Peer Y."/>
            <person name="Proost S."/>
            <person name="Cook D.R."/>
            <person name="Meyers B.C."/>
            <person name="Spannagl M."/>
            <person name="Cheung F."/>
            <person name="De Mita S."/>
            <person name="Krishnakumar V."/>
            <person name="Gundlach H."/>
            <person name="Zhou S."/>
            <person name="Mudge J."/>
            <person name="Bharti A.K."/>
            <person name="Murray J.D."/>
            <person name="Naoumkina M.A."/>
            <person name="Rosen B."/>
            <person name="Silverstein K.A."/>
            <person name="Tang H."/>
            <person name="Rombauts S."/>
            <person name="Zhao P.X."/>
            <person name="Zhou P."/>
            <person name="Barbe V."/>
            <person name="Bardou P."/>
            <person name="Bechner M."/>
            <person name="Bellec A."/>
            <person name="Berger A."/>
            <person name="Berges H."/>
            <person name="Bidwell S."/>
            <person name="Bisseling T."/>
            <person name="Choisne N."/>
            <person name="Couloux A."/>
            <person name="Denny R."/>
            <person name="Deshpande S."/>
            <person name="Dai X."/>
            <person name="Doyle J.J."/>
            <person name="Dudez A.M."/>
            <person name="Farmer A.D."/>
            <person name="Fouteau S."/>
            <person name="Franken C."/>
            <person name="Gibelin C."/>
            <person name="Gish J."/>
            <person name="Goldstein S."/>
            <person name="Gonzalez A.J."/>
            <person name="Green P.J."/>
            <person name="Hallab A."/>
            <person name="Hartog M."/>
            <person name="Hua A."/>
            <person name="Humphray S.J."/>
            <person name="Jeong D.H."/>
            <person name="Jing Y."/>
            <person name="Jocker A."/>
            <person name="Kenton S.M."/>
            <person name="Kim D.J."/>
            <person name="Klee K."/>
            <person name="Lai H."/>
            <person name="Lang C."/>
            <person name="Lin S."/>
            <person name="Macmil S.L."/>
            <person name="Magdelenat G."/>
            <person name="Matthews L."/>
            <person name="McCorrison J."/>
            <person name="Monaghan E.L."/>
            <person name="Mun J.H."/>
            <person name="Najar F.Z."/>
            <person name="Nicholson C."/>
            <person name="Noirot C."/>
            <person name="O'Bleness M."/>
            <person name="Paule C.R."/>
            <person name="Poulain J."/>
            <person name="Prion F."/>
            <person name="Qin B."/>
            <person name="Qu C."/>
            <person name="Retzel E.F."/>
            <person name="Riddle C."/>
            <person name="Sallet E."/>
            <person name="Samain S."/>
            <person name="Samson N."/>
            <person name="Sanders I."/>
            <person name="Saurat O."/>
            <person name="Scarpelli C."/>
            <person name="Schiex T."/>
            <person name="Segurens B."/>
            <person name="Severin A.J."/>
            <person name="Sherrier D.J."/>
            <person name="Shi R."/>
            <person name="Sims S."/>
            <person name="Singer S.R."/>
            <person name="Sinharoy S."/>
            <person name="Sterck L."/>
            <person name="Viollet A."/>
            <person name="Wang B.B."/>
            <person name="Wang K."/>
            <person name="Wang M."/>
            <person name="Wang X."/>
            <person name="Warfsmann J."/>
            <person name="Weissenbach J."/>
            <person name="White D.D."/>
            <person name="White J.D."/>
            <person name="Wiley G.B."/>
            <person name="Wincker P."/>
            <person name="Xing Y."/>
            <person name="Yang L."/>
            <person name="Yao Z."/>
            <person name="Ying F."/>
            <person name="Zhai J."/>
            <person name="Zhou L."/>
            <person name="Zuber A."/>
            <person name="Denarie J."/>
            <person name="Dixon R.A."/>
            <person name="May G.D."/>
            <person name="Schwartz D.C."/>
            <person name="Rogers J."/>
            <person name="Quetier F."/>
            <person name="Town C.D."/>
            <person name="Roe B.A."/>
        </authorList>
    </citation>
    <scope>NUCLEOTIDE SEQUENCE [LARGE SCALE GENOMIC DNA]</scope>
    <source>
        <strain evidence="2">A17</strain>
        <strain evidence="3 4">cv. Jemalong A17</strain>
    </source>
</reference>
<keyword evidence="4" id="KW-1185">Reference proteome</keyword>
<dbReference type="AlphaFoldDB" id="A0A072TQV8"/>
<gene>
    <name evidence="2" type="ORF">MTR_0430s0010</name>
</gene>
<accession>A0A072TQV8</accession>
<evidence type="ECO:0000313" key="4">
    <source>
        <dbReference type="Proteomes" id="UP000002051"/>
    </source>
</evidence>